<keyword evidence="1" id="KW-0472">Membrane</keyword>
<proteinExistence type="predicted"/>
<dbReference type="Proteomes" id="UP000000763">
    <property type="component" value="Chromosome 7"/>
</dbReference>
<reference evidence="3" key="2">
    <citation type="submission" date="2002-05" db="EMBL/GenBank/DDBJ databases">
        <title>Oryza sativa nipponbare(GA3) genomic DNA, chromosome 7, BAC clone:OSJNBb0084L07.</title>
        <authorList>
            <person name="Sasaki T."/>
            <person name="Matsumoto T."/>
            <person name="Katayose Y."/>
        </authorList>
    </citation>
    <scope>NUCLEOTIDE SEQUENCE</scope>
</reference>
<feature type="transmembrane region" description="Helical" evidence="1">
    <location>
        <begin position="22"/>
        <end position="40"/>
    </location>
</feature>
<sequence>MAITWGGGSCVDDGDNDGTDDGVVAAAMIIGAIRVVIIMLPPHRPDPRKNELDGLQRFRALVQIDFNICHRTPSVPDYKTF</sequence>
<dbReference type="EMBL" id="AP005179">
    <property type="protein sequence ID" value="BAD31068.1"/>
    <property type="molecule type" value="Genomic_DNA"/>
</dbReference>
<dbReference type="EMBL" id="AP004384">
    <property type="protein sequence ID" value="BAC79942.1"/>
    <property type="molecule type" value="Genomic_DNA"/>
</dbReference>
<organism evidence="2 4">
    <name type="scientific">Oryza sativa subsp. japonica</name>
    <name type="common">Rice</name>
    <dbReference type="NCBI Taxonomy" id="39947"/>
    <lineage>
        <taxon>Eukaryota</taxon>
        <taxon>Viridiplantae</taxon>
        <taxon>Streptophyta</taxon>
        <taxon>Embryophyta</taxon>
        <taxon>Tracheophyta</taxon>
        <taxon>Spermatophyta</taxon>
        <taxon>Magnoliopsida</taxon>
        <taxon>Liliopsida</taxon>
        <taxon>Poales</taxon>
        <taxon>Poaceae</taxon>
        <taxon>BOP clade</taxon>
        <taxon>Oryzoideae</taxon>
        <taxon>Oryzeae</taxon>
        <taxon>Oryzinae</taxon>
        <taxon>Oryza</taxon>
        <taxon>Oryza sativa</taxon>
    </lineage>
</organism>
<reference evidence="2" key="1">
    <citation type="submission" date="2001-11" db="EMBL/GenBank/DDBJ databases">
        <title>Oryza sativa nipponbare(GA3) genomic DNA, chromosome 7, PAC clone:P0506C07.</title>
        <authorList>
            <person name="Sasaki T."/>
            <person name="Matsumoto T."/>
            <person name="Yamamoto K."/>
        </authorList>
    </citation>
    <scope>NUCLEOTIDE SEQUENCE</scope>
</reference>
<evidence type="ECO:0000256" key="1">
    <source>
        <dbReference type="SAM" id="Phobius"/>
    </source>
</evidence>
<dbReference type="AlphaFoldDB" id="Q7XI15"/>
<gene>
    <name evidence="3" type="ORF">OSJNBb0084L07.1</name>
    <name evidence="2" type="ORF">P0506C07.25</name>
</gene>
<keyword evidence="1" id="KW-1133">Transmembrane helix</keyword>
<reference evidence="4" key="3">
    <citation type="journal article" date="2005" name="Nature">
        <title>The map-based sequence of the rice genome.</title>
        <authorList>
            <consortium name="International rice genome sequencing project (IRGSP)"/>
            <person name="Matsumoto T."/>
            <person name="Wu J."/>
            <person name="Kanamori H."/>
            <person name="Katayose Y."/>
            <person name="Fujisawa M."/>
            <person name="Namiki N."/>
            <person name="Mizuno H."/>
            <person name="Yamamoto K."/>
            <person name="Antonio B.A."/>
            <person name="Baba T."/>
            <person name="Sakata K."/>
            <person name="Nagamura Y."/>
            <person name="Aoki H."/>
            <person name="Arikawa K."/>
            <person name="Arita K."/>
            <person name="Bito T."/>
            <person name="Chiden Y."/>
            <person name="Fujitsuka N."/>
            <person name="Fukunaka R."/>
            <person name="Hamada M."/>
            <person name="Harada C."/>
            <person name="Hayashi A."/>
            <person name="Hijishita S."/>
            <person name="Honda M."/>
            <person name="Hosokawa S."/>
            <person name="Ichikawa Y."/>
            <person name="Idonuma A."/>
            <person name="Iijima M."/>
            <person name="Ikeda M."/>
            <person name="Ikeno M."/>
            <person name="Ito K."/>
            <person name="Ito S."/>
            <person name="Ito T."/>
            <person name="Ito Y."/>
            <person name="Ito Y."/>
            <person name="Iwabuchi A."/>
            <person name="Kamiya K."/>
            <person name="Karasawa W."/>
            <person name="Kurita K."/>
            <person name="Katagiri S."/>
            <person name="Kikuta A."/>
            <person name="Kobayashi H."/>
            <person name="Kobayashi N."/>
            <person name="Machita K."/>
            <person name="Maehara T."/>
            <person name="Masukawa M."/>
            <person name="Mizubayashi T."/>
            <person name="Mukai Y."/>
            <person name="Nagasaki H."/>
            <person name="Nagata Y."/>
            <person name="Naito S."/>
            <person name="Nakashima M."/>
            <person name="Nakama Y."/>
            <person name="Nakamichi Y."/>
            <person name="Nakamura M."/>
            <person name="Meguro A."/>
            <person name="Negishi M."/>
            <person name="Ohta I."/>
            <person name="Ohta T."/>
            <person name="Okamoto M."/>
            <person name="Ono N."/>
            <person name="Saji S."/>
            <person name="Sakaguchi M."/>
            <person name="Sakai K."/>
            <person name="Shibata M."/>
            <person name="Shimokawa T."/>
            <person name="Song J."/>
            <person name="Takazaki Y."/>
            <person name="Terasawa K."/>
            <person name="Tsugane M."/>
            <person name="Tsuji K."/>
            <person name="Ueda S."/>
            <person name="Waki K."/>
            <person name="Yamagata H."/>
            <person name="Yamamoto M."/>
            <person name="Yamamoto S."/>
            <person name="Yamane H."/>
            <person name="Yoshiki S."/>
            <person name="Yoshihara R."/>
            <person name="Yukawa K."/>
            <person name="Zhong H."/>
            <person name="Yano M."/>
            <person name="Yuan Q."/>
            <person name="Ouyang S."/>
            <person name="Liu J."/>
            <person name="Jones K.M."/>
            <person name="Gansberger K."/>
            <person name="Moffat K."/>
            <person name="Hill J."/>
            <person name="Bera J."/>
            <person name="Fadrosh D."/>
            <person name="Jin S."/>
            <person name="Johri S."/>
            <person name="Kim M."/>
            <person name="Overton L."/>
            <person name="Reardon M."/>
            <person name="Tsitrin T."/>
            <person name="Vuong H."/>
            <person name="Weaver B."/>
            <person name="Ciecko A."/>
            <person name="Tallon L."/>
            <person name="Jackson J."/>
            <person name="Pai G."/>
            <person name="Aken S.V."/>
            <person name="Utterback T."/>
            <person name="Reidmuller S."/>
            <person name="Feldblyum T."/>
            <person name="Hsiao J."/>
            <person name="Zismann V."/>
            <person name="Iobst S."/>
            <person name="de Vazeille A.R."/>
            <person name="Buell C.R."/>
            <person name="Ying K."/>
            <person name="Li Y."/>
            <person name="Lu T."/>
            <person name="Huang Y."/>
            <person name="Zhao Q."/>
            <person name="Feng Q."/>
            <person name="Zhang L."/>
            <person name="Zhu J."/>
            <person name="Weng Q."/>
            <person name="Mu J."/>
            <person name="Lu Y."/>
            <person name="Fan D."/>
            <person name="Liu Y."/>
            <person name="Guan J."/>
            <person name="Zhang Y."/>
            <person name="Yu S."/>
            <person name="Liu X."/>
            <person name="Zhang Y."/>
            <person name="Hong G."/>
            <person name="Han B."/>
            <person name="Choisne N."/>
            <person name="Demange N."/>
            <person name="Orjeda G."/>
            <person name="Samain S."/>
            <person name="Cattolico L."/>
            <person name="Pelletier E."/>
            <person name="Couloux A."/>
            <person name="Segurens B."/>
            <person name="Wincker P."/>
            <person name="D'Hont A."/>
            <person name="Scarpelli C."/>
            <person name="Weissenbach J."/>
            <person name="Salanoubat M."/>
            <person name="Quetier F."/>
            <person name="Yu Y."/>
            <person name="Kim H.R."/>
            <person name="Rambo T."/>
            <person name="Currie J."/>
            <person name="Collura K."/>
            <person name="Luo M."/>
            <person name="Yang T."/>
            <person name="Ammiraju J.S.S."/>
            <person name="Engler F."/>
            <person name="Soderlund C."/>
            <person name="Wing R.A."/>
            <person name="Palmer L.E."/>
            <person name="de la Bastide M."/>
            <person name="Spiegel L."/>
            <person name="Nascimento L."/>
            <person name="Zutavern T."/>
            <person name="O'Shaughnessy A."/>
            <person name="Dike S."/>
            <person name="Dedhia N."/>
            <person name="Preston R."/>
            <person name="Balija V."/>
            <person name="McCombie W.R."/>
            <person name="Chow T."/>
            <person name="Chen H."/>
            <person name="Chung M."/>
            <person name="Chen C."/>
            <person name="Shaw J."/>
            <person name="Wu H."/>
            <person name="Hsiao K."/>
            <person name="Chao Y."/>
            <person name="Chu M."/>
            <person name="Cheng C."/>
            <person name="Hour A."/>
            <person name="Lee P."/>
            <person name="Lin S."/>
            <person name="Lin Y."/>
            <person name="Liou J."/>
            <person name="Liu S."/>
            <person name="Hsing Y."/>
            <person name="Raghuvanshi S."/>
            <person name="Mohanty A."/>
            <person name="Bharti A.K."/>
            <person name="Gaur A."/>
            <person name="Gupta V."/>
            <person name="Kumar D."/>
            <person name="Ravi V."/>
            <person name="Vij S."/>
            <person name="Kapur A."/>
            <person name="Khurana P."/>
            <person name="Khurana P."/>
            <person name="Khurana J.P."/>
            <person name="Tyagi A.K."/>
            <person name="Gaikwad K."/>
            <person name="Singh A."/>
            <person name="Dalal V."/>
            <person name="Srivastava S."/>
            <person name="Dixit A."/>
            <person name="Pal A.K."/>
            <person name="Ghazi I.A."/>
            <person name="Yadav M."/>
            <person name="Pandit A."/>
            <person name="Bhargava A."/>
            <person name="Sureshbabu K."/>
            <person name="Batra K."/>
            <person name="Sharma T.R."/>
            <person name="Mohapatra T."/>
            <person name="Singh N.K."/>
            <person name="Messing J."/>
            <person name="Nelson A.B."/>
            <person name="Fuks G."/>
            <person name="Kavchok S."/>
            <person name="Keizer G."/>
            <person name="Linton E."/>
            <person name="Llaca V."/>
            <person name="Song R."/>
            <person name="Tanyolac B."/>
            <person name="Young S."/>
            <person name="Ho-Il K."/>
            <person name="Hahn J.H."/>
            <person name="Sangsakoo G."/>
            <person name="Vanavichit A."/>
            <person name="de Mattos Luiz.A.T."/>
            <person name="Zimmer P.D."/>
            <person name="Malone G."/>
            <person name="Dellagostin O."/>
            <person name="de Oliveira A.C."/>
            <person name="Bevan M."/>
            <person name="Bancroft I."/>
            <person name="Minx P."/>
            <person name="Cordum H."/>
            <person name="Wilson R."/>
            <person name="Cheng Z."/>
            <person name="Jin W."/>
            <person name="Jiang J."/>
            <person name="Leong S.A."/>
            <person name="Iwama H."/>
            <person name="Gojobori T."/>
            <person name="Itoh T."/>
            <person name="Niimura Y."/>
            <person name="Fujii Y."/>
            <person name="Habara T."/>
            <person name="Sakai H."/>
            <person name="Sato Y."/>
            <person name="Wilson G."/>
            <person name="Kumar K."/>
            <person name="McCouch S."/>
            <person name="Juretic N."/>
            <person name="Hoen D."/>
            <person name="Wright S."/>
            <person name="Bruskiewich R."/>
            <person name="Bureau T."/>
            <person name="Miyao A."/>
            <person name="Hirochika H."/>
            <person name="Nishikawa T."/>
            <person name="Kadowaki K."/>
            <person name="Sugiura M."/>
            <person name="Burr B."/>
            <person name="Sasaki T."/>
        </authorList>
    </citation>
    <scope>NUCLEOTIDE SEQUENCE [LARGE SCALE GENOMIC DNA]</scope>
    <source>
        <strain evidence="4">cv. Nipponbare</strain>
    </source>
</reference>
<evidence type="ECO:0000313" key="3">
    <source>
        <dbReference type="EMBL" id="BAD31068.1"/>
    </source>
</evidence>
<accession>Q7XI15</accession>
<name>Q7XI15_ORYSJ</name>
<reference evidence="4" key="4">
    <citation type="journal article" date="2008" name="Nucleic Acids Res.">
        <title>The rice annotation project database (RAP-DB): 2008 update.</title>
        <authorList>
            <consortium name="The rice annotation project (RAP)"/>
        </authorList>
    </citation>
    <scope>GENOME REANNOTATION</scope>
    <source>
        <strain evidence="4">cv. Nipponbare</strain>
    </source>
</reference>
<evidence type="ECO:0000313" key="4">
    <source>
        <dbReference type="Proteomes" id="UP000000763"/>
    </source>
</evidence>
<protein>
    <submittedName>
        <fullName evidence="2">Uncharacterized protein</fullName>
    </submittedName>
</protein>
<keyword evidence="1" id="KW-0812">Transmembrane</keyword>
<evidence type="ECO:0000313" key="2">
    <source>
        <dbReference type="EMBL" id="BAC79942.1"/>
    </source>
</evidence>